<dbReference type="InterPro" id="IPR051199">
    <property type="entry name" value="LPS_LOS_Heptosyltrfase"/>
</dbReference>
<dbReference type="GO" id="GO:0009244">
    <property type="term" value="P:lipopolysaccharide core region biosynthetic process"/>
    <property type="evidence" value="ECO:0007669"/>
    <property type="project" value="InterPro"/>
</dbReference>
<dbReference type="OrthoDB" id="9767552at2"/>
<evidence type="ECO:0000256" key="8">
    <source>
        <dbReference type="ARBA" id="ARBA00023136"/>
    </source>
</evidence>
<dbReference type="CDD" id="cd03789">
    <property type="entry name" value="GT9_LPS_heptosyltransferase"/>
    <property type="match status" value="1"/>
</dbReference>
<comment type="pathway">
    <text evidence="2">Bacterial outer membrane biogenesis; LPS core biosynthesis.</text>
</comment>
<keyword evidence="7" id="KW-0448">Lipopolysaccharide biosynthesis</keyword>
<evidence type="ECO:0000313" key="15">
    <source>
        <dbReference type="Proteomes" id="UP000198461"/>
    </source>
</evidence>
<evidence type="ECO:0000256" key="9">
    <source>
        <dbReference type="ARBA" id="ARBA00043995"/>
    </source>
</evidence>
<keyword evidence="4" id="KW-0997">Cell inner membrane</keyword>
<proteinExistence type="inferred from homology"/>
<dbReference type="SUPFAM" id="SSF53756">
    <property type="entry name" value="UDP-Glycosyltransferase/glycogen phosphorylase"/>
    <property type="match status" value="1"/>
</dbReference>
<dbReference type="GO" id="GO:0008713">
    <property type="term" value="F:ADP-heptose-lipopolysaccharide heptosyltransferase activity"/>
    <property type="evidence" value="ECO:0007669"/>
    <property type="project" value="TreeGrafter"/>
</dbReference>
<dbReference type="STRING" id="364032.SAMN05443662_0498"/>
<evidence type="ECO:0000256" key="12">
    <source>
        <dbReference type="ARBA" id="ARBA00044330"/>
    </source>
</evidence>
<comment type="catalytic activity">
    <reaction evidence="13">
        <text>an alpha-Kdo-(2-&gt;4)-alpha-Kdo-(2-&gt;6)-lipid A + ADP-L-glycero-beta-D-manno-heptose = an L-alpha-D-Hep-(1-&gt;5)-[alpha-Kdo-(2-&gt;4)]-alpha-Kdo-(2-&gt;6)-lipid A + ADP + H(+)</text>
        <dbReference type="Rhea" id="RHEA:74067"/>
        <dbReference type="ChEBI" id="CHEBI:15378"/>
        <dbReference type="ChEBI" id="CHEBI:61506"/>
        <dbReference type="ChEBI" id="CHEBI:176431"/>
        <dbReference type="ChEBI" id="CHEBI:193068"/>
        <dbReference type="ChEBI" id="CHEBI:456216"/>
        <dbReference type="EC" id="2.4.99.23"/>
    </reaction>
</comment>
<dbReference type="AlphaFoldDB" id="A0A1N6DZ81"/>
<dbReference type="InterPro" id="IPR002201">
    <property type="entry name" value="Glyco_trans_9"/>
</dbReference>
<accession>A0A1N6DZ81</accession>
<evidence type="ECO:0000256" key="5">
    <source>
        <dbReference type="ARBA" id="ARBA00022676"/>
    </source>
</evidence>
<reference evidence="15" key="1">
    <citation type="submission" date="2016-11" db="EMBL/GenBank/DDBJ databases">
        <authorList>
            <person name="Varghese N."/>
            <person name="Submissions S."/>
        </authorList>
    </citation>
    <scope>NUCLEOTIDE SEQUENCE [LARGE SCALE GENOMIC DNA]</scope>
    <source>
        <strain evidence="15">DSM 17737</strain>
    </source>
</reference>
<evidence type="ECO:0000256" key="1">
    <source>
        <dbReference type="ARBA" id="ARBA00004515"/>
    </source>
</evidence>
<evidence type="ECO:0000256" key="4">
    <source>
        <dbReference type="ARBA" id="ARBA00022519"/>
    </source>
</evidence>
<dbReference type="Pfam" id="PF01075">
    <property type="entry name" value="Glyco_transf_9"/>
    <property type="match status" value="1"/>
</dbReference>
<dbReference type="EMBL" id="FSRE01000001">
    <property type="protein sequence ID" value="SIN76024.1"/>
    <property type="molecule type" value="Genomic_DNA"/>
</dbReference>
<dbReference type="GO" id="GO:0005886">
    <property type="term" value="C:plasma membrane"/>
    <property type="evidence" value="ECO:0007669"/>
    <property type="project" value="UniProtKB-SubCell"/>
</dbReference>
<evidence type="ECO:0000256" key="7">
    <source>
        <dbReference type="ARBA" id="ARBA00022985"/>
    </source>
</evidence>
<gene>
    <name evidence="14" type="ORF">SAMN05443662_0498</name>
</gene>
<evidence type="ECO:0000256" key="10">
    <source>
        <dbReference type="ARBA" id="ARBA00044041"/>
    </source>
</evidence>
<dbReference type="EC" id="2.4.99.23" evidence="10"/>
<name>A0A1N6DZ81_9GAMM</name>
<evidence type="ECO:0000256" key="11">
    <source>
        <dbReference type="ARBA" id="ARBA00044190"/>
    </source>
</evidence>
<dbReference type="PANTHER" id="PTHR30160">
    <property type="entry name" value="TETRAACYLDISACCHARIDE 4'-KINASE-RELATED"/>
    <property type="match status" value="1"/>
</dbReference>
<keyword evidence="5" id="KW-0328">Glycosyltransferase</keyword>
<keyword evidence="8" id="KW-0472">Membrane</keyword>
<dbReference type="PANTHER" id="PTHR30160:SF19">
    <property type="entry name" value="LIPOPOLYSACCHARIDE HEPTOSYLTRANSFERASE 1"/>
    <property type="match status" value="1"/>
</dbReference>
<comment type="subcellular location">
    <subcellularLocation>
        <location evidence="1">Cell inner membrane</location>
        <topology evidence="1">Peripheral membrane protein</topology>
        <orientation evidence="1">Cytoplasmic side</orientation>
    </subcellularLocation>
</comment>
<dbReference type="Proteomes" id="UP000198461">
    <property type="component" value="Unassembled WGS sequence"/>
</dbReference>
<evidence type="ECO:0000256" key="3">
    <source>
        <dbReference type="ARBA" id="ARBA00022475"/>
    </source>
</evidence>
<evidence type="ECO:0000256" key="2">
    <source>
        <dbReference type="ARBA" id="ARBA00004713"/>
    </source>
</evidence>
<dbReference type="GO" id="GO:0005829">
    <property type="term" value="C:cytosol"/>
    <property type="evidence" value="ECO:0007669"/>
    <property type="project" value="TreeGrafter"/>
</dbReference>
<evidence type="ECO:0000256" key="6">
    <source>
        <dbReference type="ARBA" id="ARBA00022679"/>
    </source>
</evidence>
<sequence length="353" mass="39563">MRVLLVKMSSMGDVIHALPALTDAQRAIPGIRFDWIVESAFAEIPRWHAAVENVFPIQLRQWRRQFWRPSIWRAQRDFFEKVAQKGPYDLILDAQGLYKSLYVAKRAQKALARHGAKNATLKKSGTPLVGMDFRSAREPLAAYGYDQGVNVPTNQHAIARLRQLFAQALGYAQPDLGKIDYGVDLPKAPLPLDVSSPYWVFLHGTTWETKLWPEENWRKLIARALSAGRQVVLPWGNAEEQARSHRLAEGFAHVHVPTQRLAIGEVAQLLNQAEQVVAVDTGLAHLAAALAVPTLVLYRVTDPARVGALGPNVSHLVSPIAHRYIKRFRNQYEANDSLQGLDVNAVWEQLPHA</sequence>
<protein>
    <recommendedName>
        <fullName evidence="11">Lipopolysaccharide heptosyltransferase 1</fullName>
        <ecNumber evidence="10">2.4.99.23</ecNumber>
    </recommendedName>
    <alternativeName>
        <fullName evidence="12">ADP-heptose:lipopolysaccharide heptosyltransferase I</fullName>
    </alternativeName>
</protein>
<dbReference type="Gene3D" id="3.40.50.2000">
    <property type="entry name" value="Glycogen Phosphorylase B"/>
    <property type="match status" value="2"/>
</dbReference>
<dbReference type="NCBIfam" id="TIGR02193">
    <property type="entry name" value="heptsyl_trn_I"/>
    <property type="match status" value="1"/>
</dbReference>
<evidence type="ECO:0000256" key="13">
    <source>
        <dbReference type="ARBA" id="ARBA00049201"/>
    </source>
</evidence>
<keyword evidence="15" id="KW-1185">Reference proteome</keyword>
<evidence type="ECO:0000313" key="14">
    <source>
        <dbReference type="EMBL" id="SIN76024.1"/>
    </source>
</evidence>
<keyword evidence="3" id="KW-1003">Cell membrane</keyword>
<organism evidence="14 15">
    <name type="scientific">Sulfurivirga caldicuralii</name>
    <dbReference type="NCBI Taxonomy" id="364032"/>
    <lineage>
        <taxon>Bacteria</taxon>
        <taxon>Pseudomonadati</taxon>
        <taxon>Pseudomonadota</taxon>
        <taxon>Gammaproteobacteria</taxon>
        <taxon>Thiotrichales</taxon>
        <taxon>Piscirickettsiaceae</taxon>
        <taxon>Sulfurivirga</taxon>
    </lineage>
</organism>
<dbReference type="InterPro" id="IPR011908">
    <property type="entry name" value="LipoPS_heptosylTferase-I"/>
</dbReference>
<comment type="similarity">
    <text evidence="9">Belongs to the glycosyltransferase 9 family.</text>
</comment>
<dbReference type="RefSeq" id="WP_074200801.1">
    <property type="nucleotide sequence ID" value="NZ_FSRE01000001.1"/>
</dbReference>
<keyword evidence="6 14" id="KW-0808">Transferase</keyword>